<evidence type="ECO:0000259" key="4">
    <source>
        <dbReference type="Pfam" id="PF00370"/>
    </source>
</evidence>
<gene>
    <name evidence="6" type="ORF">MUN89_20685</name>
</gene>
<feature type="domain" description="Carbohydrate kinase FGGY N-terminal" evidence="4">
    <location>
        <begin position="5"/>
        <end position="119"/>
    </location>
</feature>
<evidence type="ECO:0000259" key="5">
    <source>
        <dbReference type="Pfam" id="PF02782"/>
    </source>
</evidence>
<evidence type="ECO:0000313" key="7">
    <source>
        <dbReference type="Proteomes" id="UP000831787"/>
    </source>
</evidence>
<feature type="domain" description="Carbohydrate kinase FGGY C-terminal" evidence="5">
    <location>
        <begin position="226"/>
        <end position="420"/>
    </location>
</feature>
<proteinExistence type="inferred from homology"/>
<name>A0ABY4EJB0_9BACI</name>
<dbReference type="SUPFAM" id="SSF53067">
    <property type="entry name" value="Actin-like ATPase domain"/>
    <property type="match status" value="2"/>
</dbReference>
<dbReference type="Pfam" id="PF00370">
    <property type="entry name" value="FGGY_N"/>
    <property type="match status" value="1"/>
</dbReference>
<accession>A0ABY4EJB0</accession>
<dbReference type="InterPro" id="IPR018485">
    <property type="entry name" value="FGGY_C"/>
</dbReference>
<evidence type="ECO:0000256" key="2">
    <source>
        <dbReference type="ARBA" id="ARBA00022679"/>
    </source>
</evidence>
<dbReference type="InterPro" id="IPR043129">
    <property type="entry name" value="ATPase_NBD"/>
</dbReference>
<protein>
    <submittedName>
        <fullName evidence="6">FGGY family carbohydrate kinase</fullName>
    </submittedName>
</protein>
<comment type="similarity">
    <text evidence="1">Belongs to the FGGY kinase family.</text>
</comment>
<evidence type="ECO:0000256" key="1">
    <source>
        <dbReference type="ARBA" id="ARBA00009156"/>
    </source>
</evidence>
<dbReference type="PIRSF" id="PIRSF000538">
    <property type="entry name" value="GlpK"/>
    <property type="match status" value="1"/>
</dbReference>
<keyword evidence="7" id="KW-1185">Reference proteome</keyword>
<dbReference type="Pfam" id="PF02782">
    <property type="entry name" value="FGGY_C"/>
    <property type="match status" value="1"/>
</dbReference>
<keyword evidence="2" id="KW-0808">Transferase</keyword>
<sequence length="479" mass="53128">MKKRYIIGIDGGSQSTKVVIFDTHGKVVSEGTQPLKPMNLPQPGIVEHPDDDLWESLCEASKQAMESFPGRKEDIIGVGLCTIRFVRCLLKKDGTLASPAMSWMDGRVSKPYEHLDEQVSYVTTSSGYITHRLTGQLHDSAGNYQGMWPIDTDTWDWSEDEAVFRTYQIPREMLFDLKLPGNVLGQITKEAARETGMPEQLPVIATANDKAVEALGAGVLSESTALISLGTYIAGMITGHENPKETNHFWTNFAAIPNEYLYESEGIRRGMWTVSWFKELLGDELSKKAASLHLSPEEFLNNEAVEKVPAGSDGLMTVLDWLSPADEPYKKGMMLGFDGRHTRAHIYHSILEGIALTMKTNVDNMIQELDTELDQIVVSGGGAKGDLMMQLFADVFGLPAMRNKVKGSASLGAAINTAVALEIYPSYHEAIEEMVDVDDTFSPHPENHEFYTKMNEEVYQQISNHTDGILKKAHSFFNG</sequence>
<reference evidence="6 7" key="1">
    <citation type="submission" date="2022-04" db="EMBL/GenBank/DDBJ databases">
        <title>Halobacillus sp. isolated from saltern.</title>
        <authorList>
            <person name="Won M."/>
            <person name="Lee C.-M."/>
            <person name="Woen H.-Y."/>
            <person name="Kwon S.-W."/>
        </authorList>
    </citation>
    <scope>NUCLEOTIDE SEQUENCE [LARGE SCALE GENOMIC DNA]</scope>
    <source>
        <strain evidence="6 7">SSBR10-3</strain>
    </source>
</reference>
<dbReference type="CDD" id="cd07779">
    <property type="entry name" value="ASKHA_NBD_FGGY_YgcE-like"/>
    <property type="match status" value="1"/>
</dbReference>
<dbReference type="GO" id="GO:0016301">
    <property type="term" value="F:kinase activity"/>
    <property type="evidence" value="ECO:0007669"/>
    <property type="project" value="UniProtKB-KW"/>
</dbReference>
<dbReference type="RefSeq" id="WP_244710037.1">
    <property type="nucleotide sequence ID" value="NZ_CP095073.1"/>
</dbReference>
<dbReference type="InterPro" id="IPR000577">
    <property type="entry name" value="Carb_kinase_FGGY"/>
</dbReference>
<dbReference type="Gene3D" id="3.30.420.40">
    <property type="match status" value="3"/>
</dbReference>
<evidence type="ECO:0000256" key="3">
    <source>
        <dbReference type="ARBA" id="ARBA00022777"/>
    </source>
</evidence>
<evidence type="ECO:0000313" key="6">
    <source>
        <dbReference type="EMBL" id="UOQ44239.1"/>
    </source>
</evidence>
<dbReference type="InterPro" id="IPR050406">
    <property type="entry name" value="FGGY_Carb_Kinase"/>
</dbReference>
<keyword evidence="3 6" id="KW-0418">Kinase</keyword>
<dbReference type="PANTHER" id="PTHR43095">
    <property type="entry name" value="SUGAR KINASE"/>
    <property type="match status" value="1"/>
</dbReference>
<organism evidence="6 7">
    <name type="scientific">Halobacillus salinarum</name>
    <dbReference type="NCBI Taxonomy" id="2932257"/>
    <lineage>
        <taxon>Bacteria</taxon>
        <taxon>Bacillati</taxon>
        <taxon>Bacillota</taxon>
        <taxon>Bacilli</taxon>
        <taxon>Bacillales</taxon>
        <taxon>Bacillaceae</taxon>
        <taxon>Halobacillus</taxon>
    </lineage>
</organism>
<dbReference type="PANTHER" id="PTHR43095:SF5">
    <property type="entry name" value="XYLULOSE KINASE"/>
    <property type="match status" value="1"/>
</dbReference>
<dbReference type="InterPro" id="IPR018484">
    <property type="entry name" value="FGGY_N"/>
</dbReference>
<dbReference type="EMBL" id="CP095073">
    <property type="protein sequence ID" value="UOQ44239.1"/>
    <property type="molecule type" value="Genomic_DNA"/>
</dbReference>
<dbReference type="Proteomes" id="UP000831787">
    <property type="component" value="Chromosome"/>
</dbReference>